<accession>A0A2G8T2B5</accession>
<gene>
    <name evidence="12" type="ORF">CR103_09420</name>
</gene>
<dbReference type="GO" id="GO:0030295">
    <property type="term" value="F:protein kinase activator activity"/>
    <property type="evidence" value="ECO:0007669"/>
    <property type="project" value="TreeGrafter"/>
</dbReference>
<evidence type="ECO:0000256" key="3">
    <source>
        <dbReference type="ARBA" id="ARBA00012438"/>
    </source>
</evidence>
<dbReference type="InterPro" id="IPR013515">
    <property type="entry name" value="Phytochrome_cen-reg"/>
</dbReference>
<organism evidence="12 13">
    <name type="scientific">Massilia psychrophila</name>
    <dbReference type="NCBI Taxonomy" id="1603353"/>
    <lineage>
        <taxon>Bacteria</taxon>
        <taxon>Pseudomonadati</taxon>
        <taxon>Pseudomonadota</taxon>
        <taxon>Betaproteobacteria</taxon>
        <taxon>Burkholderiales</taxon>
        <taxon>Oxalobacteraceae</taxon>
        <taxon>Telluria group</taxon>
        <taxon>Massilia</taxon>
    </lineage>
</organism>
<feature type="domain" description="Histidine kinase" evidence="11">
    <location>
        <begin position="589"/>
        <end position="815"/>
    </location>
</feature>
<comment type="catalytic activity">
    <reaction evidence="1">
        <text>ATP + protein L-histidine = ADP + protein N-phospho-L-histidine.</text>
        <dbReference type="EC" id="2.7.13.3"/>
    </reaction>
</comment>
<dbReference type="PRINTS" id="PR01033">
    <property type="entry name" value="PHYTOCHROME"/>
</dbReference>
<dbReference type="InterPro" id="IPR036890">
    <property type="entry name" value="HATPase_C_sf"/>
</dbReference>
<dbReference type="InterPro" id="IPR050351">
    <property type="entry name" value="BphY/WalK/GraS-like"/>
</dbReference>
<evidence type="ECO:0000256" key="2">
    <source>
        <dbReference type="ARBA" id="ARBA00006402"/>
    </source>
</evidence>
<dbReference type="Gene3D" id="1.10.287.130">
    <property type="match status" value="1"/>
</dbReference>
<evidence type="ECO:0000256" key="4">
    <source>
        <dbReference type="ARBA" id="ARBA00022543"/>
    </source>
</evidence>
<dbReference type="PROSITE" id="PS50046">
    <property type="entry name" value="PHYTOCHROME_2"/>
    <property type="match status" value="1"/>
</dbReference>
<sequence>MGRFRNSTGLDLLFHTAKQGMTNSMTTTDGKATTPTFSQQAHGTAYSTKRDGLNFNNCDSEPVQTPGCVQAHGALLVLRLADLCIVQASDNVQAVLGLSVEAMLNGPVGAVIGVDGEQQLRDLLIGQSLDRNPVYLLSLPAGRNKMGMAGMVDVTVHAIDGVAILECESTGHTGAVSADYYAMVKKTVARLQTAHSLLAFCTLAAEEIRDITGMHRVVVYKFHQDGHGEIFAESRRTDLAPWLGMHFPAEDFPKPARDMFSKIWLRPIPDISGALAEMVPLVNPDTNRPLDMTYCFLRGVSIMYTEYLQNMAVSGSATLAIRRNDQLWGLIACHHYDEPKHLPYQVRAACEFLAQVVSLQHNAAEDREHLAYRLKLESTHQQLLTVAAREGGVAVLAAGVPADGMPSLLDGIEAGGAALFHDGQWCRVGQTPDVTELTDLGEWLNDVQLAPNKEPLYATDCLVRDYPAAARFANVASGLLAVPVSRGGRDLMLWFRPETIQTVNWAGNPHDKAMVAGPNGPRLTPRVSFALFVESVRERSLPWTLVEREAAAKLRQQLVELVVDIAEQRSTLHAELANSHAELDAFNYVTSHDLKEPLRGIQQYASQLTEDAALLDNQDRNKLDRMVQLTARMDSLLESLMYFARIGKAGLTLDTVHLSEIVAEAVEMVRRPEDRHLELILPRPLPIVRCNRGWCREIFAHLISNALRYTAADPQRIEVGTIVPGELHARPGCPRASLQHTIYYVADNGIGIHAAYFSHIFKLFKRLHGRDEYGGGTGTGLTVVRKLVERHDGKIWLDSQLGCGTTFYFTLPKGDARE</sequence>
<dbReference type="GO" id="GO:0007234">
    <property type="term" value="P:osmosensory signaling via phosphorelay pathway"/>
    <property type="evidence" value="ECO:0007669"/>
    <property type="project" value="TreeGrafter"/>
</dbReference>
<dbReference type="EC" id="2.7.13.3" evidence="3"/>
<protein>
    <recommendedName>
        <fullName evidence="3">histidine kinase</fullName>
        <ecNumber evidence="3">2.7.13.3</ecNumber>
    </recommendedName>
</protein>
<dbReference type="SUPFAM" id="SSF47384">
    <property type="entry name" value="Homodimeric domain of signal transducing histidine kinase"/>
    <property type="match status" value="1"/>
</dbReference>
<dbReference type="Gene3D" id="3.30.565.10">
    <property type="entry name" value="Histidine kinase-like ATPase, C-terminal domain"/>
    <property type="match status" value="1"/>
</dbReference>
<dbReference type="CDD" id="cd00082">
    <property type="entry name" value="HisKA"/>
    <property type="match status" value="1"/>
</dbReference>
<proteinExistence type="inferred from homology"/>
<keyword evidence="5" id="KW-0716">Sensory transduction</keyword>
<dbReference type="InterPro" id="IPR003018">
    <property type="entry name" value="GAF"/>
</dbReference>
<dbReference type="PANTHER" id="PTHR42878:SF15">
    <property type="entry name" value="BACTERIOPHYTOCHROME"/>
    <property type="match status" value="1"/>
</dbReference>
<dbReference type="Pfam" id="PF00360">
    <property type="entry name" value="PHY"/>
    <property type="match status" value="1"/>
</dbReference>
<dbReference type="InterPro" id="IPR003661">
    <property type="entry name" value="HisK_dim/P_dom"/>
</dbReference>
<dbReference type="Gene3D" id="3.30.450.40">
    <property type="match status" value="1"/>
</dbReference>
<evidence type="ECO:0000256" key="9">
    <source>
        <dbReference type="ARBA" id="ARBA00023170"/>
    </source>
</evidence>
<evidence type="ECO:0000256" key="5">
    <source>
        <dbReference type="ARBA" id="ARBA00022606"/>
    </source>
</evidence>
<dbReference type="OrthoDB" id="9808408at2"/>
<evidence type="ECO:0000313" key="12">
    <source>
        <dbReference type="EMBL" id="PIL40154.1"/>
    </source>
</evidence>
<dbReference type="Gene3D" id="3.30.450.20">
    <property type="entry name" value="PAS domain"/>
    <property type="match status" value="1"/>
</dbReference>
<dbReference type="GO" id="GO:0009584">
    <property type="term" value="P:detection of visible light"/>
    <property type="evidence" value="ECO:0007669"/>
    <property type="project" value="InterPro"/>
</dbReference>
<dbReference type="InterPro" id="IPR036097">
    <property type="entry name" value="HisK_dim/P_sf"/>
</dbReference>
<keyword evidence="6" id="KW-0808">Transferase</keyword>
<dbReference type="Pfam" id="PF00512">
    <property type="entry name" value="HisKA"/>
    <property type="match status" value="1"/>
</dbReference>
<dbReference type="InterPro" id="IPR016132">
    <property type="entry name" value="Phyto_chromo_attachment"/>
</dbReference>
<reference evidence="12 13" key="1">
    <citation type="submission" date="2017-10" db="EMBL/GenBank/DDBJ databases">
        <title>Massilia psychrophilum sp. nov., a novel purple-pigmented bacterium isolated from Tianshan glacier, Xinjiang Municipality, China.</title>
        <authorList>
            <person name="Wang H."/>
        </authorList>
    </citation>
    <scope>NUCLEOTIDE SEQUENCE [LARGE SCALE GENOMIC DNA]</scope>
    <source>
        <strain evidence="12 13">JCM 30813</strain>
    </source>
</reference>
<evidence type="ECO:0000259" key="11">
    <source>
        <dbReference type="PROSITE" id="PS50109"/>
    </source>
</evidence>
<keyword evidence="9" id="KW-0675">Receptor</keyword>
<keyword evidence="4" id="KW-0600">Photoreceptor protein</keyword>
<dbReference type="Pfam" id="PF01590">
    <property type="entry name" value="GAF"/>
    <property type="match status" value="1"/>
</dbReference>
<keyword evidence="8" id="KW-0157">Chromophore</keyword>
<comment type="caution">
    <text evidence="12">The sequence shown here is derived from an EMBL/GenBank/DDBJ whole genome shotgun (WGS) entry which is preliminary data.</text>
</comment>
<dbReference type="InterPro" id="IPR001294">
    <property type="entry name" value="Phytochrome"/>
</dbReference>
<keyword evidence="13" id="KW-1185">Reference proteome</keyword>
<dbReference type="SMART" id="SM00387">
    <property type="entry name" value="HATPase_c"/>
    <property type="match status" value="1"/>
</dbReference>
<dbReference type="SMART" id="SM00065">
    <property type="entry name" value="GAF"/>
    <property type="match status" value="1"/>
</dbReference>
<dbReference type="InterPro" id="IPR005467">
    <property type="entry name" value="His_kinase_dom"/>
</dbReference>
<evidence type="ECO:0000256" key="8">
    <source>
        <dbReference type="ARBA" id="ARBA00022991"/>
    </source>
</evidence>
<dbReference type="GO" id="GO:0000155">
    <property type="term" value="F:phosphorelay sensor kinase activity"/>
    <property type="evidence" value="ECO:0007669"/>
    <property type="project" value="InterPro"/>
</dbReference>
<keyword evidence="7" id="KW-0418">Kinase</keyword>
<dbReference type="Pfam" id="PF02518">
    <property type="entry name" value="HATPase_c"/>
    <property type="match status" value="1"/>
</dbReference>
<name>A0A2G8T2B5_9BURK</name>
<dbReference type="InterPro" id="IPR043150">
    <property type="entry name" value="Phytochrome_PHY_sf"/>
</dbReference>
<dbReference type="GO" id="GO:0000156">
    <property type="term" value="F:phosphorelay response regulator activity"/>
    <property type="evidence" value="ECO:0007669"/>
    <property type="project" value="TreeGrafter"/>
</dbReference>
<dbReference type="EMBL" id="PDOB01000011">
    <property type="protein sequence ID" value="PIL40154.1"/>
    <property type="molecule type" value="Genomic_DNA"/>
</dbReference>
<dbReference type="GO" id="GO:0006355">
    <property type="term" value="P:regulation of DNA-templated transcription"/>
    <property type="evidence" value="ECO:0007669"/>
    <property type="project" value="InterPro"/>
</dbReference>
<dbReference type="SUPFAM" id="SSF55785">
    <property type="entry name" value="PYP-like sensor domain (PAS domain)"/>
    <property type="match status" value="1"/>
</dbReference>
<comment type="similarity">
    <text evidence="2">In the N-terminal section; belongs to the phytochrome family.</text>
</comment>
<dbReference type="AlphaFoldDB" id="A0A2G8T2B5"/>
<evidence type="ECO:0000313" key="13">
    <source>
        <dbReference type="Proteomes" id="UP000228593"/>
    </source>
</evidence>
<dbReference type="SMART" id="SM00388">
    <property type="entry name" value="HisKA"/>
    <property type="match status" value="1"/>
</dbReference>
<dbReference type="GO" id="GO:0009881">
    <property type="term" value="F:photoreceptor activity"/>
    <property type="evidence" value="ECO:0007669"/>
    <property type="project" value="UniProtKB-KW"/>
</dbReference>
<dbReference type="InterPro" id="IPR029016">
    <property type="entry name" value="GAF-like_dom_sf"/>
</dbReference>
<dbReference type="Proteomes" id="UP000228593">
    <property type="component" value="Unassembled WGS sequence"/>
</dbReference>
<feature type="domain" description="Phytochrome chromophore attachment site" evidence="10">
    <location>
        <begin position="196"/>
        <end position="355"/>
    </location>
</feature>
<dbReference type="InterPro" id="IPR003594">
    <property type="entry name" value="HATPase_dom"/>
</dbReference>
<dbReference type="SUPFAM" id="SSF55781">
    <property type="entry name" value="GAF domain-like"/>
    <property type="match status" value="2"/>
</dbReference>
<evidence type="ECO:0000256" key="6">
    <source>
        <dbReference type="ARBA" id="ARBA00022679"/>
    </source>
</evidence>
<dbReference type="InterPro" id="IPR013654">
    <property type="entry name" value="PAS_2"/>
</dbReference>
<dbReference type="Pfam" id="PF08446">
    <property type="entry name" value="PAS_2"/>
    <property type="match status" value="1"/>
</dbReference>
<dbReference type="PANTHER" id="PTHR42878">
    <property type="entry name" value="TWO-COMPONENT HISTIDINE KINASE"/>
    <property type="match status" value="1"/>
</dbReference>
<evidence type="ECO:0000256" key="1">
    <source>
        <dbReference type="ARBA" id="ARBA00000085"/>
    </source>
</evidence>
<evidence type="ECO:0000259" key="10">
    <source>
        <dbReference type="PROSITE" id="PS50046"/>
    </source>
</evidence>
<dbReference type="Gene3D" id="3.30.450.270">
    <property type="match status" value="1"/>
</dbReference>
<dbReference type="PROSITE" id="PS50109">
    <property type="entry name" value="HIS_KIN"/>
    <property type="match status" value="1"/>
</dbReference>
<dbReference type="InterPro" id="IPR035965">
    <property type="entry name" value="PAS-like_dom_sf"/>
</dbReference>
<dbReference type="SUPFAM" id="SSF55874">
    <property type="entry name" value="ATPase domain of HSP90 chaperone/DNA topoisomerase II/histidine kinase"/>
    <property type="match status" value="1"/>
</dbReference>
<evidence type="ECO:0000256" key="7">
    <source>
        <dbReference type="ARBA" id="ARBA00022777"/>
    </source>
</evidence>